<reference evidence="1" key="1">
    <citation type="submission" date="2023-10" db="EMBL/GenBank/DDBJ databases">
        <authorList>
            <person name="Domelevo Entfellner J.-B."/>
        </authorList>
    </citation>
    <scope>NUCLEOTIDE SEQUENCE</scope>
</reference>
<dbReference type="Gramene" id="rna-AYBTSS11_LOCUS26894">
    <property type="protein sequence ID" value="CAJ1974809.1"/>
    <property type="gene ID" value="gene-AYBTSS11_LOCUS26894"/>
</dbReference>
<gene>
    <name evidence="1" type="ORF">AYBTSS11_LOCUS26894</name>
</gene>
<keyword evidence="2" id="KW-1185">Reference proteome</keyword>
<proteinExistence type="predicted"/>
<protein>
    <submittedName>
        <fullName evidence="1">Uncharacterized protein</fullName>
    </submittedName>
</protein>
<evidence type="ECO:0000313" key="1">
    <source>
        <dbReference type="EMBL" id="CAJ1974809.1"/>
    </source>
</evidence>
<dbReference type="EMBL" id="OY731406">
    <property type="protein sequence ID" value="CAJ1974809.1"/>
    <property type="molecule type" value="Genomic_DNA"/>
</dbReference>
<sequence>MARENESCSRTVVSNCLRGILRCFSAERAVVDSFWTVDYADRDLVSVASFIAQKDLDDVANGESSRP</sequence>
<accession>A0AA86T177</accession>
<dbReference type="Proteomes" id="UP001189624">
    <property type="component" value="Chromosome 9"/>
</dbReference>
<organism evidence="1 2">
    <name type="scientific">Sphenostylis stenocarpa</name>
    <dbReference type="NCBI Taxonomy" id="92480"/>
    <lineage>
        <taxon>Eukaryota</taxon>
        <taxon>Viridiplantae</taxon>
        <taxon>Streptophyta</taxon>
        <taxon>Embryophyta</taxon>
        <taxon>Tracheophyta</taxon>
        <taxon>Spermatophyta</taxon>
        <taxon>Magnoliopsida</taxon>
        <taxon>eudicotyledons</taxon>
        <taxon>Gunneridae</taxon>
        <taxon>Pentapetalae</taxon>
        <taxon>rosids</taxon>
        <taxon>fabids</taxon>
        <taxon>Fabales</taxon>
        <taxon>Fabaceae</taxon>
        <taxon>Papilionoideae</taxon>
        <taxon>50 kb inversion clade</taxon>
        <taxon>NPAAA clade</taxon>
        <taxon>indigoferoid/millettioid clade</taxon>
        <taxon>Phaseoleae</taxon>
        <taxon>Sphenostylis</taxon>
    </lineage>
</organism>
<name>A0AA86T177_9FABA</name>
<evidence type="ECO:0000313" key="2">
    <source>
        <dbReference type="Proteomes" id="UP001189624"/>
    </source>
</evidence>
<dbReference type="AlphaFoldDB" id="A0AA86T177"/>